<proteinExistence type="predicted"/>
<dbReference type="AlphaFoldDB" id="A0A7X8SRB0"/>
<accession>A0A7X8SRB0</accession>
<dbReference type="Proteomes" id="UP000585050">
    <property type="component" value="Unassembled WGS sequence"/>
</dbReference>
<name>A0A7X8SRB0_9BACT</name>
<evidence type="ECO:0000259" key="1">
    <source>
        <dbReference type="SMART" id="SM00470"/>
    </source>
</evidence>
<protein>
    <submittedName>
        <fullName evidence="2">ParB N-terminal domain-containing protein</fullName>
    </submittedName>
</protein>
<organism evidence="2 3">
    <name type="scientific">Flammeovirga agarivorans</name>
    <dbReference type="NCBI Taxonomy" id="2726742"/>
    <lineage>
        <taxon>Bacteria</taxon>
        <taxon>Pseudomonadati</taxon>
        <taxon>Bacteroidota</taxon>
        <taxon>Cytophagia</taxon>
        <taxon>Cytophagales</taxon>
        <taxon>Flammeovirgaceae</taxon>
        <taxon>Flammeovirga</taxon>
    </lineage>
</organism>
<dbReference type="InterPro" id="IPR036086">
    <property type="entry name" value="ParB/Sulfiredoxin_sf"/>
</dbReference>
<dbReference type="RefSeq" id="WP_168885688.1">
    <property type="nucleotide sequence ID" value="NZ_JABAIL010000017.1"/>
</dbReference>
<comment type="caution">
    <text evidence="2">The sequence shown here is derived from an EMBL/GenBank/DDBJ whole genome shotgun (WGS) entry which is preliminary data.</text>
</comment>
<dbReference type="InterPro" id="IPR003115">
    <property type="entry name" value="ParB_N"/>
</dbReference>
<dbReference type="EMBL" id="JABAIL010000017">
    <property type="protein sequence ID" value="NLR94979.1"/>
    <property type="molecule type" value="Genomic_DNA"/>
</dbReference>
<feature type="domain" description="ParB-like N-terminal" evidence="1">
    <location>
        <begin position="257"/>
        <end position="359"/>
    </location>
</feature>
<sequence>MGNIDKALVLYIHGNFSFSSKKGSGILEAFRNDAEATTIKGRNDISLTLNTNSWWKDIHKAKPIVDNFLKSINSYAEIGASYLCAVCGIWFEKEQNQTAAYLQSWIQKQSKDDDEFMIRAIGNAQKAATFIIGDTDLSLTFEESDLEEDISLVSEREQKEYLQQKETILKIDDTSKVRLDWIKEGEELRVKIDQVNYHLLLKNKSIDALRIDADVTTHDIDESELGKLFKAKVSCLVDPFIKKHFKKQKIVSKSGVVDIPLKSIRTDTNRFQNREHSFSEESVNRIVEDYENGQFDWVKFDPITLWEDPKGNYFVLSGHSRFSAFQKIAQKDKMFNSIPAKLFKGTEEEAIKLALTSNILSTKESELERANYYRKSLQSCKVSLQWEKDCIADIMSELKTAEGKNWKFIWNLVQLNPKGLAFYILNSILRLINYRLKLGV</sequence>
<evidence type="ECO:0000313" key="2">
    <source>
        <dbReference type="EMBL" id="NLR94979.1"/>
    </source>
</evidence>
<evidence type="ECO:0000313" key="3">
    <source>
        <dbReference type="Proteomes" id="UP000585050"/>
    </source>
</evidence>
<dbReference type="SMART" id="SM00470">
    <property type="entry name" value="ParB"/>
    <property type="match status" value="1"/>
</dbReference>
<dbReference type="SUPFAM" id="SSF110849">
    <property type="entry name" value="ParB/Sulfiredoxin"/>
    <property type="match status" value="1"/>
</dbReference>
<gene>
    <name evidence="2" type="ORF">HGP29_27480</name>
</gene>
<keyword evidence="3" id="KW-1185">Reference proteome</keyword>
<reference evidence="2 3" key="1">
    <citation type="submission" date="2020-04" db="EMBL/GenBank/DDBJ databases">
        <title>Flammeovirga sp. SR4, a novel species isolated from seawater.</title>
        <authorList>
            <person name="Wang X."/>
        </authorList>
    </citation>
    <scope>NUCLEOTIDE SEQUENCE [LARGE SCALE GENOMIC DNA]</scope>
    <source>
        <strain evidence="2 3">SR4</strain>
    </source>
</reference>